<evidence type="ECO:0000313" key="1">
    <source>
        <dbReference type="EnsemblPlants" id="Solyc10g052875.1.1"/>
    </source>
</evidence>
<protein>
    <submittedName>
        <fullName evidence="1">Uncharacterized protein</fullName>
    </submittedName>
</protein>
<dbReference type="EnsemblPlants" id="Solyc10g052875.1.1">
    <property type="protein sequence ID" value="Solyc10g052875.1.1"/>
    <property type="gene ID" value="Solyc10g052875.1"/>
</dbReference>
<evidence type="ECO:0000313" key="2">
    <source>
        <dbReference type="Proteomes" id="UP000004994"/>
    </source>
</evidence>
<sequence length="62" mass="7403">MKIPIVLPPHRYISLINVKGRRRPIIIITELTFDSRWAFISEKMRNFMPHKRGRPVETTTDQ</sequence>
<dbReference type="Gramene" id="Solyc10g052875.1.1">
    <property type="protein sequence ID" value="Solyc10g052875.1.1"/>
    <property type="gene ID" value="Solyc10g052875.1"/>
</dbReference>
<dbReference type="InParanoid" id="A0A3Q7IHR0"/>
<proteinExistence type="predicted"/>
<reference evidence="1" key="1">
    <citation type="journal article" date="2012" name="Nature">
        <title>The tomato genome sequence provides insights into fleshy fruit evolution.</title>
        <authorList>
            <consortium name="Tomato Genome Consortium"/>
        </authorList>
    </citation>
    <scope>NUCLEOTIDE SEQUENCE [LARGE SCALE GENOMIC DNA]</scope>
    <source>
        <strain evidence="1">cv. Heinz 1706</strain>
    </source>
</reference>
<reference evidence="1" key="2">
    <citation type="submission" date="2019-01" db="UniProtKB">
        <authorList>
            <consortium name="EnsemblPlants"/>
        </authorList>
    </citation>
    <scope>IDENTIFICATION</scope>
    <source>
        <strain evidence="1">cv. Heinz 1706</strain>
    </source>
</reference>
<organism evidence="1">
    <name type="scientific">Solanum lycopersicum</name>
    <name type="common">Tomato</name>
    <name type="synonym">Lycopersicon esculentum</name>
    <dbReference type="NCBI Taxonomy" id="4081"/>
    <lineage>
        <taxon>Eukaryota</taxon>
        <taxon>Viridiplantae</taxon>
        <taxon>Streptophyta</taxon>
        <taxon>Embryophyta</taxon>
        <taxon>Tracheophyta</taxon>
        <taxon>Spermatophyta</taxon>
        <taxon>Magnoliopsida</taxon>
        <taxon>eudicotyledons</taxon>
        <taxon>Gunneridae</taxon>
        <taxon>Pentapetalae</taxon>
        <taxon>asterids</taxon>
        <taxon>lamiids</taxon>
        <taxon>Solanales</taxon>
        <taxon>Solanaceae</taxon>
        <taxon>Solanoideae</taxon>
        <taxon>Solaneae</taxon>
        <taxon>Solanum</taxon>
        <taxon>Solanum subgen. Lycopersicon</taxon>
    </lineage>
</organism>
<keyword evidence="2" id="KW-1185">Reference proteome</keyword>
<dbReference type="AlphaFoldDB" id="A0A3Q7IHR0"/>
<name>A0A3Q7IHR0_SOLLC</name>
<dbReference type="Proteomes" id="UP000004994">
    <property type="component" value="Chromosome 10"/>
</dbReference>
<accession>A0A3Q7IHR0</accession>